<evidence type="ECO:0000256" key="7">
    <source>
        <dbReference type="ARBA" id="ARBA00022692"/>
    </source>
</evidence>
<evidence type="ECO:0000256" key="13">
    <source>
        <dbReference type="SAM" id="MobiDB-lite"/>
    </source>
</evidence>
<dbReference type="InterPro" id="IPR045851">
    <property type="entry name" value="AMP-bd_C_sf"/>
</dbReference>
<feature type="transmembrane region" description="Helical" evidence="14">
    <location>
        <begin position="21"/>
        <end position="40"/>
    </location>
</feature>
<evidence type="ECO:0000256" key="3">
    <source>
        <dbReference type="ARBA" id="ARBA00004651"/>
    </source>
</evidence>
<evidence type="ECO:0000256" key="8">
    <source>
        <dbReference type="ARBA" id="ARBA00022989"/>
    </source>
</evidence>
<comment type="caution">
    <text evidence="17">The sequence shown here is derived from an EMBL/GenBank/DDBJ whole genome shotgun (WGS) entry which is preliminary data.</text>
</comment>
<keyword evidence="7 14" id="KW-0812">Transmembrane</keyword>
<dbReference type="RefSeq" id="WP_168146931.1">
    <property type="nucleotide sequence ID" value="NZ_JAAVXB010000002.1"/>
</dbReference>
<dbReference type="Proteomes" id="UP000653472">
    <property type="component" value="Unassembled WGS sequence"/>
</dbReference>
<dbReference type="InterPro" id="IPR013556">
    <property type="entry name" value="Flag_M-ring_C"/>
</dbReference>
<comment type="subcellular location">
    <subcellularLocation>
        <location evidence="2 12">Bacterial flagellum basal body</location>
    </subcellularLocation>
    <subcellularLocation>
        <location evidence="3">Cell membrane</location>
        <topology evidence="3">Multi-pass membrane protein</topology>
    </subcellularLocation>
</comment>
<dbReference type="GO" id="GO:0003774">
    <property type="term" value="F:cytoskeletal motor activity"/>
    <property type="evidence" value="ECO:0007669"/>
    <property type="project" value="InterPro"/>
</dbReference>
<evidence type="ECO:0000256" key="2">
    <source>
        <dbReference type="ARBA" id="ARBA00004117"/>
    </source>
</evidence>
<dbReference type="GO" id="GO:0071973">
    <property type="term" value="P:bacterial-type flagellum-dependent cell motility"/>
    <property type="evidence" value="ECO:0007669"/>
    <property type="project" value="InterPro"/>
</dbReference>
<protein>
    <recommendedName>
        <fullName evidence="5 12">Flagellar M-ring protein</fullName>
    </recommendedName>
</protein>
<dbReference type="EMBL" id="JAAVXB010000002">
    <property type="protein sequence ID" value="NKF21690.1"/>
    <property type="molecule type" value="Genomic_DNA"/>
</dbReference>
<comment type="subunit">
    <text evidence="11">The basal body constitutes a major portion of the flagellar organelle and consists of four rings (L,P,S, and M) mounted on a central rod. The M ring is integral to the inner membrane of the cell and may be connected to the flagellar rod via the S ring. The S (supramembrane ring) lies just distal to the M ring. The L and P rings lie in the outer membrane and the periplasmic space, respectively.</text>
</comment>
<keyword evidence="6" id="KW-1003">Cell membrane</keyword>
<dbReference type="InterPro" id="IPR000067">
    <property type="entry name" value="FlgMring_FliF"/>
</dbReference>
<dbReference type="PRINTS" id="PR01009">
    <property type="entry name" value="FLGMRINGFLIF"/>
</dbReference>
<evidence type="ECO:0000256" key="4">
    <source>
        <dbReference type="ARBA" id="ARBA00007971"/>
    </source>
</evidence>
<feature type="region of interest" description="Disordered" evidence="13">
    <location>
        <begin position="268"/>
        <end position="344"/>
    </location>
</feature>
<evidence type="ECO:0000313" key="18">
    <source>
        <dbReference type="Proteomes" id="UP000653472"/>
    </source>
</evidence>
<dbReference type="PANTHER" id="PTHR30046">
    <property type="entry name" value="FLAGELLAR M-RING PROTEIN"/>
    <property type="match status" value="1"/>
</dbReference>
<evidence type="ECO:0000256" key="12">
    <source>
        <dbReference type="PIRNR" id="PIRNR004862"/>
    </source>
</evidence>
<evidence type="ECO:0000256" key="1">
    <source>
        <dbReference type="ARBA" id="ARBA00003820"/>
    </source>
</evidence>
<keyword evidence="8 14" id="KW-1133">Transmembrane helix</keyword>
<evidence type="ECO:0000256" key="14">
    <source>
        <dbReference type="SAM" id="Phobius"/>
    </source>
</evidence>
<dbReference type="NCBIfam" id="TIGR00206">
    <property type="entry name" value="fliF"/>
    <property type="match status" value="1"/>
</dbReference>
<evidence type="ECO:0000313" key="17">
    <source>
        <dbReference type="EMBL" id="NKF21690.1"/>
    </source>
</evidence>
<evidence type="ECO:0000259" key="15">
    <source>
        <dbReference type="Pfam" id="PF01514"/>
    </source>
</evidence>
<keyword evidence="9 14" id="KW-0472">Membrane</keyword>
<evidence type="ECO:0000256" key="6">
    <source>
        <dbReference type="ARBA" id="ARBA00022475"/>
    </source>
</evidence>
<dbReference type="GO" id="GO:0005886">
    <property type="term" value="C:plasma membrane"/>
    <property type="evidence" value="ECO:0007669"/>
    <property type="project" value="UniProtKB-SubCell"/>
</dbReference>
<keyword evidence="17" id="KW-0282">Flagellum</keyword>
<reference evidence="17" key="1">
    <citation type="submission" date="2020-03" db="EMBL/GenBank/DDBJ databases">
        <title>Solimonas marina sp. nov., isolated from deep seawater of the Pacific Ocean.</title>
        <authorList>
            <person name="Liu X."/>
            <person name="Lai Q."/>
            <person name="Sun F."/>
            <person name="Gai Y."/>
            <person name="Li G."/>
            <person name="Shao Z."/>
        </authorList>
    </citation>
    <scope>NUCLEOTIDE SEQUENCE</scope>
    <source>
        <strain evidence="17">C16B3</strain>
    </source>
</reference>
<dbReference type="GO" id="GO:0009431">
    <property type="term" value="C:bacterial-type flagellum basal body, MS ring"/>
    <property type="evidence" value="ECO:0007669"/>
    <property type="project" value="InterPro"/>
</dbReference>
<feature type="compositionally biased region" description="Basic and acidic residues" evidence="13">
    <location>
        <begin position="270"/>
        <end position="294"/>
    </location>
</feature>
<name>A0A969WB83_9GAMM</name>
<dbReference type="PIRSF" id="PIRSF004862">
    <property type="entry name" value="FliF"/>
    <property type="match status" value="1"/>
</dbReference>
<dbReference type="Pfam" id="PF08345">
    <property type="entry name" value="YscJ_FliF_C"/>
    <property type="match status" value="1"/>
</dbReference>
<evidence type="ECO:0000256" key="5">
    <source>
        <dbReference type="ARBA" id="ARBA00017949"/>
    </source>
</evidence>
<evidence type="ECO:0000256" key="10">
    <source>
        <dbReference type="ARBA" id="ARBA00023143"/>
    </source>
</evidence>
<keyword evidence="18" id="KW-1185">Reference proteome</keyword>
<proteinExistence type="inferred from homology"/>
<comment type="similarity">
    <text evidence="4 12">Belongs to the FliF family.</text>
</comment>
<keyword evidence="10 12" id="KW-0975">Bacterial flagellum</keyword>
<keyword evidence="17" id="KW-0969">Cilium</keyword>
<dbReference type="AlphaFoldDB" id="A0A969WB83"/>
<feature type="domain" description="Flagellar M-ring N-terminal" evidence="15">
    <location>
        <begin position="42"/>
        <end position="215"/>
    </location>
</feature>
<dbReference type="InterPro" id="IPR006182">
    <property type="entry name" value="FliF_N_dom"/>
</dbReference>
<evidence type="ECO:0000256" key="9">
    <source>
        <dbReference type="ARBA" id="ARBA00023136"/>
    </source>
</evidence>
<organism evidence="17 18">
    <name type="scientific">Solimonas marina</name>
    <dbReference type="NCBI Taxonomy" id="2714601"/>
    <lineage>
        <taxon>Bacteria</taxon>
        <taxon>Pseudomonadati</taxon>
        <taxon>Pseudomonadota</taxon>
        <taxon>Gammaproteobacteria</taxon>
        <taxon>Nevskiales</taxon>
        <taxon>Nevskiaceae</taxon>
        <taxon>Solimonas</taxon>
    </lineage>
</organism>
<dbReference type="InterPro" id="IPR043427">
    <property type="entry name" value="YscJ/FliF"/>
</dbReference>
<gene>
    <name evidence="17" type="primary">fliF</name>
    <name evidence="17" type="ORF">G7Y82_05125</name>
</gene>
<feature type="compositionally biased region" description="Low complexity" evidence="13">
    <location>
        <begin position="305"/>
        <end position="323"/>
    </location>
</feature>
<keyword evidence="17" id="KW-0966">Cell projection</keyword>
<comment type="function">
    <text evidence="1 12">The M ring may be actively involved in energy transduction.</text>
</comment>
<feature type="domain" description="Flagellar M-ring C-terminal" evidence="16">
    <location>
        <begin position="247"/>
        <end position="421"/>
    </location>
</feature>
<evidence type="ECO:0000259" key="16">
    <source>
        <dbReference type="Pfam" id="PF08345"/>
    </source>
</evidence>
<evidence type="ECO:0000256" key="11">
    <source>
        <dbReference type="ARBA" id="ARBA00025936"/>
    </source>
</evidence>
<dbReference type="Gene3D" id="3.30.300.30">
    <property type="match status" value="1"/>
</dbReference>
<dbReference type="Pfam" id="PF01514">
    <property type="entry name" value="YscJ_FliF"/>
    <property type="match status" value="1"/>
</dbReference>
<sequence>MATMSMPAVRQLKDIPALRQLAVLAGIAAAVAVGLLIWSWSQRPGYVPVYADLSDRDAAEVADVLRGANIPMRLESGTVTVPQSQLYDARLKLAAQGLPHGNAQGFEMMQQDQGFGTSQFVESARYQHALETELSRTIGSLQPIRGARVHLAIPKPSAFARKNDAPSASVFVELYSGRTLEADQVASIVHLVASSVPGLQPEAVTVIDQFGHLLTNDADSALARTAEQFDYTRRVESDYTRRIEQLLTPMMGAGRVNAQVAADIDFSETEEAREQYGPDPAKVRTEQISEDVQRGTKTPTGVPGATSNTPPAQNANPPLNQLAGRASADSDVQSQSKQENRTYELDRTLSHTRKSVGRLKRLSVAVLVDHVPTLQGEGKDQKTVMAALTPDQLSKVEALVKEAVGFDASRGDTVSVQNAPFVEQQVAPIEALPVWQQPQVLSIARQAGGVLLVLALILFILRPALRQLLAAPVQAAALEGTVEDRRPAGESVALADDRVSLESAPPPVSPYEQKLQIARKAVGEDPKRVAQVVKSWIGQESGT</sequence>
<dbReference type="PANTHER" id="PTHR30046:SF0">
    <property type="entry name" value="FLAGELLAR M-RING PROTEIN"/>
    <property type="match status" value="1"/>
</dbReference>
<accession>A0A969WB83</accession>